<accession>A0A6J2UN66</accession>
<evidence type="ECO:0000256" key="5">
    <source>
        <dbReference type="ARBA" id="ARBA00023040"/>
    </source>
</evidence>
<protein>
    <submittedName>
        <fullName evidence="11">G-protein coupled receptor 183</fullName>
    </submittedName>
</protein>
<feature type="transmembrane region" description="Helical" evidence="9">
    <location>
        <begin position="57"/>
        <end position="78"/>
    </location>
</feature>
<reference evidence="11" key="1">
    <citation type="submission" date="2025-08" db="UniProtKB">
        <authorList>
            <consortium name="RefSeq"/>
        </authorList>
    </citation>
    <scope>IDENTIFICATION</scope>
</reference>
<gene>
    <name evidence="11" type="primary">LOC115804288</name>
</gene>
<dbReference type="Proteomes" id="UP000504632">
    <property type="component" value="Chromosome 1"/>
</dbReference>
<dbReference type="InParanoid" id="A0A6J2UN66"/>
<organism evidence="10 11">
    <name type="scientific">Chanos chanos</name>
    <name type="common">Milkfish</name>
    <name type="synonym">Mugil chanos</name>
    <dbReference type="NCBI Taxonomy" id="29144"/>
    <lineage>
        <taxon>Eukaryota</taxon>
        <taxon>Metazoa</taxon>
        <taxon>Chordata</taxon>
        <taxon>Craniata</taxon>
        <taxon>Vertebrata</taxon>
        <taxon>Euteleostomi</taxon>
        <taxon>Actinopterygii</taxon>
        <taxon>Neopterygii</taxon>
        <taxon>Teleostei</taxon>
        <taxon>Ostariophysi</taxon>
        <taxon>Gonorynchiformes</taxon>
        <taxon>Chanidae</taxon>
        <taxon>Chanos</taxon>
    </lineage>
</organism>
<dbReference type="SUPFAM" id="SSF81321">
    <property type="entry name" value="Family A G protein-coupled receptor-like"/>
    <property type="match status" value="1"/>
</dbReference>
<dbReference type="GeneID" id="115804288"/>
<evidence type="ECO:0000256" key="6">
    <source>
        <dbReference type="ARBA" id="ARBA00023136"/>
    </source>
</evidence>
<comment type="subcellular location">
    <subcellularLocation>
        <location evidence="1">Cell membrane</location>
        <topology evidence="1">Multi-pass membrane protein</topology>
    </subcellularLocation>
</comment>
<feature type="transmembrane region" description="Helical" evidence="9">
    <location>
        <begin position="246"/>
        <end position="266"/>
    </location>
</feature>
<dbReference type="PRINTS" id="PR00237">
    <property type="entry name" value="GPCRRHODOPSN"/>
</dbReference>
<keyword evidence="4 9" id="KW-1133">Transmembrane helix</keyword>
<feature type="transmembrane region" description="Helical" evidence="9">
    <location>
        <begin position="20"/>
        <end position="45"/>
    </location>
</feature>
<keyword evidence="5" id="KW-0297">G-protein coupled receptor</keyword>
<proteinExistence type="predicted"/>
<feature type="transmembrane region" description="Helical" evidence="9">
    <location>
        <begin position="161"/>
        <end position="185"/>
    </location>
</feature>
<keyword evidence="8" id="KW-0807">Transducer</keyword>
<dbReference type="AlphaFoldDB" id="A0A6J2UN66"/>
<sequence>MLVLNNTVPLSVDFVRPEDFFIFIFHIVFATSAFLLAGSVVVGILGTRSLRIQNRFIFMLNTSISDMLTGLSVYYLGLFDVQEGYPSRNGTYYILPSFLGVNVLTFLFAQFDRYFAVCHPFFYNRFITRPFVVGICAFCWVYTYSILTVQNMVPVSKAAQINAFGVMTLQLIVLTKVLMTIKLYIIARNQLGREVACAERENKKESLRIIVFVVICFLTLWCPSFVNIIVRQLTRSGLRFRNEATNLFAIMARFNALCTPALYIWGSPALRAAVWRTVWKNLCPKRIRRVDSDHVNDVKNIAGVFVISRGWRQN</sequence>
<keyword evidence="7 11" id="KW-0675">Receptor</keyword>
<name>A0A6J2UN66_CHACN</name>
<evidence type="ECO:0000256" key="7">
    <source>
        <dbReference type="ARBA" id="ARBA00023170"/>
    </source>
</evidence>
<dbReference type="InterPro" id="IPR000276">
    <property type="entry name" value="GPCR_Rhodpsn"/>
</dbReference>
<dbReference type="Gene3D" id="1.20.1070.10">
    <property type="entry name" value="Rhodopsin 7-helix transmembrane proteins"/>
    <property type="match status" value="1"/>
</dbReference>
<feature type="transmembrane region" description="Helical" evidence="9">
    <location>
        <begin position="130"/>
        <end position="149"/>
    </location>
</feature>
<evidence type="ECO:0000256" key="2">
    <source>
        <dbReference type="ARBA" id="ARBA00022475"/>
    </source>
</evidence>
<evidence type="ECO:0000256" key="1">
    <source>
        <dbReference type="ARBA" id="ARBA00004651"/>
    </source>
</evidence>
<evidence type="ECO:0000256" key="9">
    <source>
        <dbReference type="SAM" id="Phobius"/>
    </source>
</evidence>
<evidence type="ECO:0000256" key="8">
    <source>
        <dbReference type="ARBA" id="ARBA00023224"/>
    </source>
</evidence>
<evidence type="ECO:0000256" key="3">
    <source>
        <dbReference type="ARBA" id="ARBA00022692"/>
    </source>
</evidence>
<dbReference type="GO" id="GO:0004930">
    <property type="term" value="F:G protein-coupled receptor activity"/>
    <property type="evidence" value="ECO:0007669"/>
    <property type="project" value="UniProtKB-KW"/>
</dbReference>
<keyword evidence="3 9" id="KW-0812">Transmembrane</keyword>
<dbReference type="OrthoDB" id="8726386at2759"/>
<dbReference type="PANTHER" id="PTHR22750">
    <property type="entry name" value="G-PROTEIN COUPLED RECEPTOR"/>
    <property type="match status" value="1"/>
</dbReference>
<evidence type="ECO:0000313" key="10">
    <source>
        <dbReference type="Proteomes" id="UP000504632"/>
    </source>
</evidence>
<evidence type="ECO:0000256" key="4">
    <source>
        <dbReference type="ARBA" id="ARBA00022989"/>
    </source>
</evidence>
<keyword evidence="10" id="KW-1185">Reference proteome</keyword>
<feature type="transmembrane region" description="Helical" evidence="9">
    <location>
        <begin position="206"/>
        <end position="226"/>
    </location>
</feature>
<dbReference type="Pfam" id="PF00001">
    <property type="entry name" value="7tm_1"/>
    <property type="match status" value="1"/>
</dbReference>
<feature type="transmembrane region" description="Helical" evidence="9">
    <location>
        <begin position="90"/>
        <end position="109"/>
    </location>
</feature>
<dbReference type="RefSeq" id="XP_030620506.1">
    <property type="nucleotide sequence ID" value="XM_030764646.1"/>
</dbReference>
<keyword evidence="2" id="KW-1003">Cell membrane</keyword>
<evidence type="ECO:0000313" key="11">
    <source>
        <dbReference type="RefSeq" id="XP_030620506.1"/>
    </source>
</evidence>
<dbReference type="GO" id="GO:0005886">
    <property type="term" value="C:plasma membrane"/>
    <property type="evidence" value="ECO:0007669"/>
    <property type="project" value="UniProtKB-SubCell"/>
</dbReference>
<dbReference type="CDD" id="cd00637">
    <property type="entry name" value="7tm_classA_rhodopsin-like"/>
    <property type="match status" value="1"/>
</dbReference>
<keyword evidence="6 9" id="KW-0472">Membrane</keyword>